<dbReference type="InterPro" id="IPR036390">
    <property type="entry name" value="WH_DNA-bd_sf"/>
</dbReference>
<evidence type="ECO:0000256" key="4">
    <source>
        <dbReference type="ARBA" id="ARBA00023163"/>
    </source>
</evidence>
<dbReference type="eggNOG" id="COG3682">
    <property type="taxonomic scope" value="Bacteria"/>
</dbReference>
<reference evidence="6" key="1">
    <citation type="submission" date="2017-04" db="EMBL/GenBank/DDBJ databases">
        <title>Function of individual gut microbiota members based on whole genome sequencing of pure cultures obtained from chicken caecum.</title>
        <authorList>
            <person name="Medvecky M."/>
            <person name="Cejkova D."/>
            <person name="Polansky O."/>
            <person name="Karasova D."/>
            <person name="Kubasova T."/>
            <person name="Cizek A."/>
            <person name="Rychlik I."/>
        </authorList>
    </citation>
    <scope>NUCLEOTIDE SEQUENCE [LARGE SCALE GENOMIC DNA]</scope>
    <source>
        <strain evidence="6">An90</strain>
    </source>
</reference>
<gene>
    <name evidence="5" type="ORF">B5G41_13130</name>
</gene>
<comment type="similarity">
    <text evidence="1">Belongs to the BlaI transcriptional regulatory family.</text>
</comment>
<dbReference type="OrthoDB" id="1098508at2"/>
<dbReference type="SUPFAM" id="SSF46785">
    <property type="entry name" value="Winged helix' DNA-binding domain"/>
    <property type="match status" value="1"/>
</dbReference>
<protein>
    <submittedName>
        <fullName evidence="5">Penicillinase repressor</fullName>
    </submittedName>
</protein>
<evidence type="ECO:0000256" key="2">
    <source>
        <dbReference type="ARBA" id="ARBA00023015"/>
    </source>
</evidence>
<dbReference type="InterPro" id="IPR005650">
    <property type="entry name" value="BlaI_family"/>
</dbReference>
<evidence type="ECO:0000313" key="5">
    <source>
        <dbReference type="EMBL" id="OUN02012.1"/>
    </source>
</evidence>
<keyword evidence="3" id="KW-0238">DNA-binding</keyword>
<dbReference type="Gene3D" id="1.10.10.10">
    <property type="entry name" value="Winged helix-like DNA-binding domain superfamily/Winged helix DNA-binding domain"/>
    <property type="match status" value="1"/>
</dbReference>
<organism evidence="5 6">
    <name type="scientific">Alistipes onderdonkii</name>
    <dbReference type="NCBI Taxonomy" id="328813"/>
    <lineage>
        <taxon>Bacteria</taxon>
        <taxon>Pseudomonadati</taxon>
        <taxon>Bacteroidota</taxon>
        <taxon>Bacteroidia</taxon>
        <taxon>Bacteroidales</taxon>
        <taxon>Rikenellaceae</taxon>
        <taxon>Alistipes</taxon>
    </lineage>
</organism>
<comment type="caution">
    <text evidence="5">The sequence shown here is derived from an EMBL/GenBank/DDBJ whole genome shotgun (WGS) entry which is preliminary data.</text>
</comment>
<proteinExistence type="inferred from homology"/>
<dbReference type="EMBL" id="NFHB01000010">
    <property type="protein sequence ID" value="OUN02012.1"/>
    <property type="molecule type" value="Genomic_DNA"/>
</dbReference>
<name>A0A1Y3QQT2_9BACT</name>
<dbReference type="RefSeq" id="WP_087403363.1">
    <property type="nucleotide sequence ID" value="NZ_NFHB01000010.1"/>
</dbReference>
<dbReference type="Pfam" id="PF03965">
    <property type="entry name" value="Penicillinase_R"/>
    <property type="match status" value="1"/>
</dbReference>
<dbReference type="Gene3D" id="1.10.4040.10">
    <property type="entry name" value="Penicillinase repressor domain"/>
    <property type="match status" value="1"/>
</dbReference>
<accession>A0A1Y3QQT2</accession>
<keyword evidence="2" id="KW-0805">Transcription regulation</keyword>
<sequence length="127" mass="14524">MTGIVKNRPQELTRAELEIMQVLWNRGAAVVHGILDEMDEPKPAYNTVSTIVRILEKKGFVAHKAYGKTHEYYPVVSKDDYARRYMDTVLNNFFGGSVSRLVSFFSEHKAISLEETDAILDMLKSRK</sequence>
<dbReference type="InterPro" id="IPR036388">
    <property type="entry name" value="WH-like_DNA-bd_sf"/>
</dbReference>
<dbReference type="Proteomes" id="UP000195772">
    <property type="component" value="Unassembled WGS sequence"/>
</dbReference>
<dbReference type="PIRSF" id="PIRSF019455">
    <property type="entry name" value="CopR_AtkY"/>
    <property type="match status" value="1"/>
</dbReference>
<keyword evidence="4" id="KW-0804">Transcription</keyword>
<dbReference type="AlphaFoldDB" id="A0A1Y3QQT2"/>
<evidence type="ECO:0000256" key="3">
    <source>
        <dbReference type="ARBA" id="ARBA00023125"/>
    </source>
</evidence>
<dbReference type="GO" id="GO:0045892">
    <property type="term" value="P:negative regulation of DNA-templated transcription"/>
    <property type="evidence" value="ECO:0007669"/>
    <property type="project" value="InterPro"/>
</dbReference>
<evidence type="ECO:0000256" key="1">
    <source>
        <dbReference type="ARBA" id="ARBA00011046"/>
    </source>
</evidence>
<evidence type="ECO:0000313" key="6">
    <source>
        <dbReference type="Proteomes" id="UP000195772"/>
    </source>
</evidence>
<dbReference type="GO" id="GO:0003677">
    <property type="term" value="F:DNA binding"/>
    <property type="evidence" value="ECO:0007669"/>
    <property type="project" value="UniProtKB-KW"/>
</dbReference>